<evidence type="ECO:0000313" key="2">
    <source>
        <dbReference type="EMBL" id="OEE62392.1"/>
    </source>
</evidence>
<protein>
    <recommendedName>
        <fullName evidence="4">DUF2799 domain-containing protein</fullName>
    </recommendedName>
</protein>
<dbReference type="RefSeq" id="WP_016959374.1">
    <property type="nucleotide sequence ID" value="NZ_AJWN02000038.1"/>
</dbReference>
<evidence type="ECO:0000313" key="3">
    <source>
        <dbReference type="Proteomes" id="UP000095039"/>
    </source>
</evidence>
<evidence type="ECO:0000256" key="1">
    <source>
        <dbReference type="SAM" id="SignalP"/>
    </source>
</evidence>
<dbReference type="AlphaFoldDB" id="A0A1E5CB28"/>
<reference evidence="2 3" key="1">
    <citation type="journal article" date="2012" name="Science">
        <title>Ecological populations of bacteria act as socially cohesive units of antibiotic production and resistance.</title>
        <authorList>
            <person name="Cordero O.X."/>
            <person name="Wildschutte H."/>
            <person name="Kirkup B."/>
            <person name="Proehl S."/>
            <person name="Ngo L."/>
            <person name="Hussain F."/>
            <person name="Le Roux F."/>
            <person name="Mincer T."/>
            <person name="Polz M.F."/>
        </authorList>
    </citation>
    <scope>NUCLEOTIDE SEQUENCE [LARGE SCALE GENOMIC DNA]</scope>
    <source>
        <strain evidence="2 3">FF-454</strain>
    </source>
</reference>
<evidence type="ECO:0008006" key="4">
    <source>
        <dbReference type="Google" id="ProtNLM"/>
    </source>
</evidence>
<keyword evidence="1" id="KW-0732">Signal</keyword>
<gene>
    <name evidence="2" type="ORF">A1OK_07515</name>
</gene>
<dbReference type="Pfam" id="PF10973">
    <property type="entry name" value="DUF2799"/>
    <property type="match status" value="1"/>
</dbReference>
<dbReference type="EMBL" id="AJWN02000038">
    <property type="protein sequence ID" value="OEE62392.1"/>
    <property type="molecule type" value="Genomic_DNA"/>
</dbReference>
<comment type="caution">
    <text evidence="2">The sequence shown here is derived from an EMBL/GenBank/DDBJ whole genome shotgun (WGS) entry which is preliminary data.</text>
</comment>
<name>A0A1E5CB28_9GAMM</name>
<sequence>MNKTLSIIVLLLSISGCSNVILEMTEQQDWVAVAQHDVEFGKKQRTDDNLEELGAISSEAKEEYVDAYLAHVNFYCEPRKGYLAGRIGKPRNDVCFTTPNGWMYEQSWLSGRTSERL</sequence>
<feature type="signal peptide" evidence="1">
    <location>
        <begin position="1"/>
        <end position="20"/>
    </location>
</feature>
<dbReference type="Proteomes" id="UP000095039">
    <property type="component" value="Unassembled WGS sequence"/>
</dbReference>
<proteinExistence type="predicted"/>
<dbReference type="InterPro" id="IPR021242">
    <property type="entry name" value="DUF2799"/>
</dbReference>
<organism evidence="2 3">
    <name type="scientific">Enterovibrio norvegicus FF-454</name>
    <dbReference type="NCBI Taxonomy" id="1185651"/>
    <lineage>
        <taxon>Bacteria</taxon>
        <taxon>Pseudomonadati</taxon>
        <taxon>Pseudomonadota</taxon>
        <taxon>Gammaproteobacteria</taxon>
        <taxon>Vibrionales</taxon>
        <taxon>Vibrionaceae</taxon>
        <taxon>Enterovibrio</taxon>
    </lineage>
</organism>
<dbReference type="PROSITE" id="PS51257">
    <property type="entry name" value="PROKAR_LIPOPROTEIN"/>
    <property type="match status" value="1"/>
</dbReference>
<accession>A0A1E5CB28</accession>
<feature type="chain" id="PRO_5009172604" description="DUF2799 domain-containing protein" evidence="1">
    <location>
        <begin position="21"/>
        <end position="117"/>
    </location>
</feature>
<keyword evidence="3" id="KW-1185">Reference proteome</keyword>